<dbReference type="InterPro" id="IPR013830">
    <property type="entry name" value="SGNH_hydro"/>
</dbReference>
<feature type="chain" id="PRO_5046767649" evidence="2">
    <location>
        <begin position="21"/>
        <end position="692"/>
    </location>
</feature>
<dbReference type="InterPro" id="IPR005181">
    <property type="entry name" value="SASA"/>
</dbReference>
<feature type="domain" description="Sialate O-acetylesterase" evidence="3">
    <location>
        <begin position="475"/>
        <end position="564"/>
    </location>
</feature>
<feature type="signal peptide" evidence="2">
    <location>
        <begin position="1"/>
        <end position="20"/>
    </location>
</feature>
<dbReference type="Pfam" id="PF03629">
    <property type="entry name" value="SASA"/>
    <property type="match status" value="2"/>
</dbReference>
<feature type="domain" description="Sialate O-acetylesterase" evidence="3">
    <location>
        <begin position="301"/>
        <end position="417"/>
    </location>
</feature>
<feature type="domain" description="SGNH hydrolase-type esterase" evidence="4">
    <location>
        <begin position="28"/>
        <end position="203"/>
    </location>
</feature>
<dbReference type="InterPro" id="IPR039329">
    <property type="entry name" value="SIAE"/>
</dbReference>
<sequence>MWRALNFFFIGLCCINFLFAQAKKKVACIGDSVTKGFGLSNEDSYPSQLQELLGSAFEVGNFGRNGATLLANGHNPYLKSKELQDALGFQPDIVIIALGLNDTDPRNWPNYQIDFQKDYQQLLNLFRTQNPKTAFYICIMSPIFCGHPRFLSGTRDWFQQIQQKIREVAASNKVTLVDNHQILSSRIDLFDDYIHPSAEGAQLIAQQLAQYIKPNHIPLQIAETYNSHMVLQRDRVNKIKGRASSGEIIKLYFKDQEWKGQADVLGNWEIELPAQKAGGPFDIRVSTGTEEVYLKDILFGDVYLASGQSNMAFPMKDAKDAQQLIEKLKNNKYIRLYHNQVITETTNQAWDTNSLNQINKLQYFHGKWELPSVQSLANFSAIALAFGADIQSEMNIPIGLVQLAVGGSNTESWISRSDLEKDNLLASYIHTWRRSDFIQDFCRTRAAENLKNSSVKNQRHPYDPSYNFEAGVRKWLDHQFKAVLWYQGESNAHNKELHELLFPKLIQSWRGAFQQELPFYFVQLSSINRPSWPAFRESQNKLASILPKTYMVVSSDLGHPQDVHPKDKIPIGIRLSNLVKKHSYHLRNQADAPQLQKLTQRDKNTWVLDFRNCKQFQTKNGEEIKGFQVMDTEGNVSAVQQIKVKKSTLEISLPEGSQRIYYAYEPYTNANLENEDSVPVSTFSIDLKNTSN</sequence>
<evidence type="ECO:0000259" key="3">
    <source>
        <dbReference type="Pfam" id="PF03629"/>
    </source>
</evidence>
<evidence type="ECO:0000313" key="5">
    <source>
        <dbReference type="EMBL" id="GAA4132632.1"/>
    </source>
</evidence>
<evidence type="ECO:0000259" key="4">
    <source>
        <dbReference type="Pfam" id="PF13472"/>
    </source>
</evidence>
<dbReference type="Gene3D" id="3.40.50.1110">
    <property type="entry name" value="SGNH hydrolase"/>
    <property type="match status" value="2"/>
</dbReference>
<comment type="caution">
    <text evidence="5">The sequence shown here is derived from an EMBL/GenBank/DDBJ whole genome shotgun (WGS) entry which is preliminary data.</text>
</comment>
<gene>
    <name evidence="5" type="ORF">GCM10022216_03940</name>
</gene>
<keyword evidence="2" id="KW-0732">Signal</keyword>
<organism evidence="5 6">
    <name type="scientific">Sphingobacterium kyonggiense</name>
    <dbReference type="NCBI Taxonomy" id="714075"/>
    <lineage>
        <taxon>Bacteria</taxon>
        <taxon>Pseudomonadati</taxon>
        <taxon>Bacteroidota</taxon>
        <taxon>Sphingobacteriia</taxon>
        <taxon>Sphingobacteriales</taxon>
        <taxon>Sphingobacteriaceae</taxon>
        <taxon>Sphingobacterium</taxon>
    </lineage>
</organism>
<keyword evidence="1" id="KW-0378">Hydrolase</keyword>
<dbReference type="Pfam" id="PF13472">
    <property type="entry name" value="Lipase_GDSL_2"/>
    <property type="match status" value="1"/>
</dbReference>
<evidence type="ECO:0000256" key="1">
    <source>
        <dbReference type="ARBA" id="ARBA00022801"/>
    </source>
</evidence>
<proteinExistence type="predicted"/>
<reference evidence="6" key="1">
    <citation type="journal article" date="2019" name="Int. J. Syst. Evol. Microbiol.">
        <title>The Global Catalogue of Microorganisms (GCM) 10K type strain sequencing project: providing services to taxonomists for standard genome sequencing and annotation.</title>
        <authorList>
            <consortium name="The Broad Institute Genomics Platform"/>
            <consortium name="The Broad Institute Genome Sequencing Center for Infectious Disease"/>
            <person name="Wu L."/>
            <person name="Ma J."/>
        </authorList>
    </citation>
    <scope>NUCLEOTIDE SEQUENCE [LARGE SCALE GENOMIC DNA]</scope>
    <source>
        <strain evidence="6">JCM 16704</strain>
    </source>
</reference>
<dbReference type="Proteomes" id="UP001500101">
    <property type="component" value="Unassembled WGS sequence"/>
</dbReference>
<dbReference type="SUPFAM" id="SSF52266">
    <property type="entry name" value="SGNH hydrolase"/>
    <property type="match status" value="2"/>
</dbReference>
<name>A0ABP7Y920_9SPHI</name>
<protein>
    <submittedName>
        <fullName evidence="5">GDSL-type esterase/lipase family protein</fullName>
    </submittedName>
</protein>
<dbReference type="PANTHER" id="PTHR22901:SF0">
    <property type="entry name" value="SIALATE O-ACETYLESTERASE"/>
    <property type="match status" value="1"/>
</dbReference>
<evidence type="ECO:0000313" key="6">
    <source>
        <dbReference type="Proteomes" id="UP001500101"/>
    </source>
</evidence>
<evidence type="ECO:0000256" key="2">
    <source>
        <dbReference type="SAM" id="SignalP"/>
    </source>
</evidence>
<dbReference type="EMBL" id="BAAAZI010000004">
    <property type="protein sequence ID" value="GAA4132632.1"/>
    <property type="molecule type" value="Genomic_DNA"/>
</dbReference>
<dbReference type="RefSeq" id="WP_344673000.1">
    <property type="nucleotide sequence ID" value="NZ_BAAAZI010000004.1"/>
</dbReference>
<keyword evidence="6" id="KW-1185">Reference proteome</keyword>
<dbReference type="PANTHER" id="PTHR22901">
    <property type="entry name" value="SIALATE O-ACETYLESTERASE"/>
    <property type="match status" value="1"/>
</dbReference>
<accession>A0ABP7Y920</accession>
<dbReference type="InterPro" id="IPR036514">
    <property type="entry name" value="SGNH_hydro_sf"/>
</dbReference>